<protein>
    <submittedName>
        <fullName evidence="5">VacJ family lipoprotein</fullName>
    </submittedName>
</protein>
<dbReference type="PANTHER" id="PTHR30035:SF3">
    <property type="entry name" value="INTERMEMBRANE PHOSPHOLIPID TRANSPORT SYSTEM LIPOPROTEIN MLAA"/>
    <property type="match status" value="1"/>
</dbReference>
<evidence type="ECO:0000313" key="6">
    <source>
        <dbReference type="Proteomes" id="UP000191160"/>
    </source>
</evidence>
<dbReference type="GO" id="GO:0016020">
    <property type="term" value="C:membrane"/>
    <property type="evidence" value="ECO:0007669"/>
    <property type="project" value="InterPro"/>
</dbReference>
<accession>A0A1T1H3G8</accession>
<comment type="caution">
    <text evidence="5">The sequence shown here is derived from an EMBL/GenBank/DDBJ whole genome shotgun (WGS) entry which is preliminary data.</text>
</comment>
<dbReference type="Pfam" id="PF04333">
    <property type="entry name" value="MlaA"/>
    <property type="match status" value="1"/>
</dbReference>
<name>A0A1T1H3G8_9GAMM</name>
<evidence type="ECO:0000313" key="5">
    <source>
        <dbReference type="EMBL" id="OOV84396.1"/>
    </source>
</evidence>
<keyword evidence="2 4" id="KW-0732">Signal</keyword>
<feature type="region of interest" description="Disordered" evidence="3">
    <location>
        <begin position="277"/>
        <end position="318"/>
    </location>
</feature>
<feature type="chain" id="PRO_5012074728" evidence="4">
    <location>
        <begin position="23"/>
        <end position="318"/>
    </location>
</feature>
<evidence type="ECO:0000256" key="3">
    <source>
        <dbReference type="SAM" id="MobiDB-lite"/>
    </source>
</evidence>
<dbReference type="AlphaFoldDB" id="A0A1T1H3G8"/>
<dbReference type="EMBL" id="MVKX01000003">
    <property type="protein sequence ID" value="OOV84396.1"/>
    <property type="molecule type" value="Genomic_DNA"/>
</dbReference>
<dbReference type="PRINTS" id="PR01805">
    <property type="entry name" value="VACJLIPOPROT"/>
</dbReference>
<dbReference type="InterPro" id="IPR007428">
    <property type="entry name" value="MlaA"/>
</dbReference>
<keyword evidence="5" id="KW-0449">Lipoprotein</keyword>
<evidence type="ECO:0000256" key="2">
    <source>
        <dbReference type="ARBA" id="ARBA00022729"/>
    </source>
</evidence>
<dbReference type="Proteomes" id="UP000191160">
    <property type="component" value="Unassembled WGS sequence"/>
</dbReference>
<reference evidence="5 6" key="1">
    <citation type="submission" date="2017-02" db="EMBL/GenBank/DDBJ databases">
        <title>Acinetobacter sp. ANC 4945, whole genome shotgun sequencing project.</title>
        <authorList>
            <person name="Radolfova-Krizova L."/>
            <person name="Al Atrouni A."/>
            <person name="Nemec A."/>
        </authorList>
    </citation>
    <scope>NUCLEOTIDE SEQUENCE [LARGE SCALE GENOMIC DNA]</scope>
    <source>
        <strain evidence="5 6">ANC 4945</strain>
    </source>
</reference>
<evidence type="ECO:0000256" key="4">
    <source>
        <dbReference type="SAM" id="SignalP"/>
    </source>
</evidence>
<feature type="signal peptide" evidence="4">
    <location>
        <begin position="1"/>
        <end position="22"/>
    </location>
</feature>
<evidence type="ECO:0000256" key="1">
    <source>
        <dbReference type="ARBA" id="ARBA00010634"/>
    </source>
</evidence>
<keyword evidence="6" id="KW-1185">Reference proteome</keyword>
<proteinExistence type="inferred from homology"/>
<dbReference type="PANTHER" id="PTHR30035">
    <property type="entry name" value="LIPOPROTEIN VACJ-RELATED"/>
    <property type="match status" value="1"/>
</dbReference>
<comment type="similarity">
    <text evidence="1">Belongs to the MlaA family.</text>
</comment>
<organism evidence="5 6">
    <name type="scientific">Acinetobacter amyesii</name>
    <dbReference type="NCBI Taxonomy" id="2942470"/>
    <lineage>
        <taxon>Bacteria</taxon>
        <taxon>Pseudomonadati</taxon>
        <taxon>Pseudomonadota</taxon>
        <taxon>Gammaproteobacteria</taxon>
        <taxon>Moraxellales</taxon>
        <taxon>Moraxellaceae</taxon>
        <taxon>Acinetobacter</taxon>
    </lineage>
</organism>
<dbReference type="RefSeq" id="WP_078189556.1">
    <property type="nucleotide sequence ID" value="NZ_JAMCOZ010000006.1"/>
</dbReference>
<sequence length="318" mass="35123">MRQTSFLYAGLLSLVVTTPVFANDEASAPVAQDSEAANKSKTQQLAHAAMVKSSEVAKKLSVNANAAQSEEDKDPFQPINRKVYAFNDYLDVHIARPAAVQYVAKTPKDIRESYRLFRKNLGEPWNAFNQLIQGRPTRAAKSLGRFTVNTLTTLGFADPASRLGLETEDENFGATLGYYGIPSGPYIVLPVLGPSTLRQTVGLAVDSQGRPQKYMLDGHDVAYWSEQTLRGIDTRAQLLDIEGVLQGDKYAQIRDIYLQRLNYSIAEKKGIAEENLFIDEEDDDIDESEDNSTDVSSDDSTDFIDDSSSDDTDTVTTE</sequence>
<dbReference type="GO" id="GO:0120010">
    <property type="term" value="P:intermembrane phospholipid transfer"/>
    <property type="evidence" value="ECO:0007669"/>
    <property type="project" value="TreeGrafter"/>
</dbReference>
<gene>
    <name evidence="5" type="ORF">B1202_05350</name>
</gene>